<organism evidence="7 8">
    <name type="scientific">Linderina pennispora</name>
    <dbReference type="NCBI Taxonomy" id="61395"/>
    <lineage>
        <taxon>Eukaryota</taxon>
        <taxon>Fungi</taxon>
        <taxon>Fungi incertae sedis</taxon>
        <taxon>Zoopagomycota</taxon>
        <taxon>Kickxellomycotina</taxon>
        <taxon>Kickxellomycetes</taxon>
        <taxon>Kickxellales</taxon>
        <taxon>Kickxellaceae</taxon>
        <taxon>Linderina</taxon>
    </lineage>
</organism>
<evidence type="ECO:0000256" key="3">
    <source>
        <dbReference type="ARBA" id="ARBA00022833"/>
    </source>
</evidence>
<evidence type="ECO:0000259" key="6">
    <source>
        <dbReference type="PROSITE" id="PS50199"/>
    </source>
</evidence>
<feature type="region of interest" description="Disordered" evidence="5">
    <location>
        <begin position="67"/>
        <end position="88"/>
    </location>
</feature>
<keyword evidence="8" id="KW-1185">Reference proteome</keyword>
<evidence type="ECO:0000256" key="4">
    <source>
        <dbReference type="PROSITE-ProRule" id="PRU00322"/>
    </source>
</evidence>
<dbReference type="InterPro" id="IPR036443">
    <property type="entry name" value="Znf_RanBP2_sf"/>
</dbReference>
<dbReference type="RefSeq" id="XP_040746582.1">
    <property type="nucleotide sequence ID" value="XM_040892228.1"/>
</dbReference>
<dbReference type="GO" id="GO:0008270">
    <property type="term" value="F:zinc ion binding"/>
    <property type="evidence" value="ECO:0007669"/>
    <property type="project" value="UniProtKB-KW"/>
</dbReference>
<evidence type="ECO:0000256" key="5">
    <source>
        <dbReference type="SAM" id="MobiDB-lite"/>
    </source>
</evidence>
<name>A0A1Y1WIE0_9FUNG</name>
<dbReference type="Gene3D" id="4.10.1060.10">
    <property type="entry name" value="Zinc finger, RanBP2-type"/>
    <property type="match status" value="2"/>
</dbReference>
<gene>
    <name evidence="7" type="ORF">DL89DRAFT_90263</name>
</gene>
<comment type="caution">
    <text evidence="7">The sequence shown here is derived from an EMBL/GenBank/DDBJ whole genome shotgun (WGS) entry which is preliminary data.</text>
</comment>
<feature type="domain" description="RanBP2-type" evidence="6">
    <location>
        <begin position="148"/>
        <end position="177"/>
    </location>
</feature>
<accession>A0A1Y1WIE0</accession>
<keyword evidence="2 4" id="KW-0863">Zinc-finger</keyword>
<sequence>MPSAITTRPQPVTVRALTAGQSQLPQFSFTLQVPELAKTPVKRKISQMDASELPAFDFTLGVKRQAVDPPKSTAATATPPVQDPWNQPAAAKSNQWKCSICDCVSPDSADKCIVCEGPKPTSAPAAKTLPASVENPVQDLWSQPAAVKNGQWKCSVCDLLSPDSADKCTVCEAPKPGPTPVAPTPAPAPDCPDKRCVEASLW</sequence>
<dbReference type="SUPFAM" id="SSF90209">
    <property type="entry name" value="Ran binding protein zinc finger-like"/>
    <property type="match status" value="1"/>
</dbReference>
<feature type="domain" description="RanBP2-type" evidence="6">
    <location>
        <begin position="92"/>
        <end position="121"/>
    </location>
</feature>
<reference evidence="7 8" key="1">
    <citation type="submission" date="2016-07" db="EMBL/GenBank/DDBJ databases">
        <title>Pervasive Adenine N6-methylation of Active Genes in Fungi.</title>
        <authorList>
            <consortium name="DOE Joint Genome Institute"/>
            <person name="Mondo S.J."/>
            <person name="Dannebaum R.O."/>
            <person name="Kuo R.C."/>
            <person name="Labutti K."/>
            <person name="Haridas S."/>
            <person name="Kuo A."/>
            <person name="Salamov A."/>
            <person name="Ahrendt S.R."/>
            <person name="Lipzen A."/>
            <person name="Sullivan W."/>
            <person name="Andreopoulos W.B."/>
            <person name="Clum A."/>
            <person name="Lindquist E."/>
            <person name="Daum C."/>
            <person name="Ramamoorthy G.K."/>
            <person name="Gryganskyi A."/>
            <person name="Culley D."/>
            <person name="Magnuson J.K."/>
            <person name="James T.Y."/>
            <person name="O'Malley M.A."/>
            <person name="Stajich J.E."/>
            <person name="Spatafora J.W."/>
            <person name="Visel A."/>
            <person name="Grigoriev I.V."/>
        </authorList>
    </citation>
    <scope>NUCLEOTIDE SEQUENCE [LARGE SCALE GENOMIC DNA]</scope>
    <source>
        <strain evidence="7 8">ATCC 12442</strain>
    </source>
</reference>
<evidence type="ECO:0000313" key="7">
    <source>
        <dbReference type="EMBL" id="ORX73242.1"/>
    </source>
</evidence>
<dbReference type="GeneID" id="63808876"/>
<evidence type="ECO:0000313" key="8">
    <source>
        <dbReference type="Proteomes" id="UP000193922"/>
    </source>
</evidence>
<keyword evidence="3" id="KW-0862">Zinc</keyword>
<proteinExistence type="predicted"/>
<keyword evidence="1" id="KW-0479">Metal-binding</keyword>
<evidence type="ECO:0000256" key="1">
    <source>
        <dbReference type="ARBA" id="ARBA00022723"/>
    </source>
</evidence>
<dbReference type="EMBL" id="MCFD01000002">
    <property type="protein sequence ID" value="ORX73242.1"/>
    <property type="molecule type" value="Genomic_DNA"/>
</dbReference>
<dbReference type="InterPro" id="IPR001876">
    <property type="entry name" value="Znf_RanBP2"/>
</dbReference>
<dbReference type="STRING" id="61395.A0A1Y1WIE0"/>
<protein>
    <recommendedName>
        <fullName evidence="6">RanBP2-type domain-containing protein</fullName>
    </recommendedName>
</protein>
<evidence type="ECO:0000256" key="2">
    <source>
        <dbReference type="ARBA" id="ARBA00022771"/>
    </source>
</evidence>
<dbReference type="Proteomes" id="UP000193922">
    <property type="component" value="Unassembled WGS sequence"/>
</dbReference>
<dbReference type="PROSITE" id="PS50199">
    <property type="entry name" value="ZF_RANBP2_2"/>
    <property type="match status" value="2"/>
</dbReference>
<dbReference type="OrthoDB" id="79830at2759"/>
<dbReference type="SMART" id="SM00547">
    <property type="entry name" value="ZnF_RBZ"/>
    <property type="match status" value="2"/>
</dbReference>
<dbReference type="AlphaFoldDB" id="A0A1Y1WIE0"/>